<evidence type="ECO:0000313" key="2">
    <source>
        <dbReference type="EMBL" id="KAE9023575.1"/>
    </source>
</evidence>
<evidence type="ECO:0000313" key="6">
    <source>
        <dbReference type="Proteomes" id="UP000434957"/>
    </source>
</evidence>
<dbReference type="Proteomes" id="UP000429607">
    <property type="component" value="Unassembled WGS sequence"/>
</dbReference>
<feature type="signal peptide" evidence="1">
    <location>
        <begin position="1"/>
        <end position="17"/>
    </location>
</feature>
<keyword evidence="6" id="KW-1185">Reference proteome</keyword>
<dbReference type="AlphaFoldDB" id="A0A6A3MW18"/>
<gene>
    <name evidence="3" type="ORF">PR001_g10199</name>
    <name evidence="2" type="ORF">PR002_g11688</name>
    <name evidence="4" type="ORF">PR003_g10560</name>
</gene>
<name>A0A6A3MW18_9STRA</name>
<comment type="caution">
    <text evidence="3">The sequence shown here is derived from an EMBL/GenBank/DDBJ whole genome shotgun (WGS) entry which is preliminary data.</text>
</comment>
<organism evidence="3 5">
    <name type="scientific">Phytophthora rubi</name>
    <dbReference type="NCBI Taxonomy" id="129364"/>
    <lineage>
        <taxon>Eukaryota</taxon>
        <taxon>Sar</taxon>
        <taxon>Stramenopiles</taxon>
        <taxon>Oomycota</taxon>
        <taxon>Peronosporomycetes</taxon>
        <taxon>Peronosporales</taxon>
        <taxon>Peronosporaceae</taxon>
        <taxon>Phytophthora</taxon>
    </lineage>
</organism>
<dbReference type="Proteomes" id="UP000435112">
    <property type="component" value="Unassembled WGS sequence"/>
</dbReference>
<sequence length="68" mass="7268">MLLALSVITLATTASVALWTSLMTRSSSFAIYATVCWTVSVGNDDQNNDGIPGATTINWGCLHHSNHM</sequence>
<evidence type="ECO:0000313" key="5">
    <source>
        <dbReference type="Proteomes" id="UP000429607"/>
    </source>
</evidence>
<proteinExistence type="predicted"/>
<evidence type="ECO:0000256" key="1">
    <source>
        <dbReference type="SAM" id="SignalP"/>
    </source>
</evidence>
<accession>A0A6A3MW18</accession>
<feature type="chain" id="PRO_5036380185" description="Pectate lyase" evidence="1">
    <location>
        <begin position="18"/>
        <end position="68"/>
    </location>
</feature>
<dbReference type="EMBL" id="QXFU01000708">
    <property type="protein sequence ID" value="KAE9023575.1"/>
    <property type="molecule type" value="Genomic_DNA"/>
</dbReference>
<keyword evidence="1" id="KW-0732">Signal</keyword>
<evidence type="ECO:0008006" key="8">
    <source>
        <dbReference type="Google" id="ProtNLM"/>
    </source>
</evidence>
<dbReference type="Proteomes" id="UP000434957">
    <property type="component" value="Unassembled WGS sequence"/>
</dbReference>
<reference evidence="5 7" key="1">
    <citation type="submission" date="2018-09" db="EMBL/GenBank/DDBJ databases">
        <title>Genomic investigation of the strawberry pathogen Phytophthora fragariae indicates pathogenicity is determined by transcriptional variation in three key races.</title>
        <authorList>
            <person name="Adams T.M."/>
            <person name="Armitage A.D."/>
            <person name="Sobczyk M.K."/>
            <person name="Bates H.J."/>
            <person name="Dunwell J.M."/>
            <person name="Nellist C.F."/>
            <person name="Harrison R.J."/>
        </authorList>
    </citation>
    <scope>NUCLEOTIDE SEQUENCE [LARGE SCALE GENOMIC DNA]</scope>
    <source>
        <strain evidence="3 5">SCRP249</strain>
        <strain evidence="2 7">SCRP324</strain>
        <strain evidence="4 6">SCRP333</strain>
    </source>
</reference>
<evidence type="ECO:0000313" key="3">
    <source>
        <dbReference type="EMBL" id="KAE9033363.1"/>
    </source>
</evidence>
<protein>
    <recommendedName>
        <fullName evidence="8">Pectate lyase</fullName>
    </recommendedName>
</protein>
<evidence type="ECO:0000313" key="4">
    <source>
        <dbReference type="EMBL" id="KAE9340302.1"/>
    </source>
</evidence>
<dbReference type="EMBL" id="QXFV01000591">
    <property type="protein sequence ID" value="KAE9033363.1"/>
    <property type="molecule type" value="Genomic_DNA"/>
</dbReference>
<dbReference type="EMBL" id="QXFT01000580">
    <property type="protein sequence ID" value="KAE9340302.1"/>
    <property type="molecule type" value="Genomic_DNA"/>
</dbReference>
<evidence type="ECO:0000313" key="7">
    <source>
        <dbReference type="Proteomes" id="UP000435112"/>
    </source>
</evidence>